<dbReference type="PANTHER" id="PTHR10889:SF1">
    <property type="entry name" value="DEOXYRIBOSE-PHOSPHATE ALDOLASE"/>
    <property type="match status" value="1"/>
</dbReference>
<dbReference type="HAMAP" id="MF_00114">
    <property type="entry name" value="DeoC_type1"/>
    <property type="match status" value="1"/>
</dbReference>
<dbReference type="SMART" id="SM01133">
    <property type="entry name" value="DeoC"/>
    <property type="match status" value="1"/>
</dbReference>
<dbReference type="SUPFAM" id="SSF51569">
    <property type="entry name" value="Aldolase"/>
    <property type="match status" value="1"/>
</dbReference>
<feature type="active site" description="Schiff-base intermediate with acetaldehyde" evidence="6">
    <location>
        <position position="195"/>
    </location>
</feature>
<comment type="pathway">
    <text evidence="6">Carbohydrate degradation; 2-deoxy-D-ribose 1-phosphate degradation; D-glyceraldehyde 3-phosphate and acetaldehyde from 2-deoxy-alpha-D-ribose 1-phosphate: step 2/2.</text>
</comment>
<reference evidence="7 8" key="1">
    <citation type="journal article" date="2018" name="Syst. Appl. Microbiol.">
        <title>Ereboglobus luteus gen. nov. sp. nov. from cockroach guts, and new insights into the oxygen relationship of the genera Opitutus and Didymococcus (Verrucomicrobia: Opitutaceae).</title>
        <authorList>
            <person name="Tegtmeier D."/>
            <person name="Belitz A."/>
            <person name="Radek R."/>
            <person name="Heimerl T."/>
            <person name="Brune A."/>
        </authorList>
    </citation>
    <scope>NUCLEOTIDE SEQUENCE [LARGE SCALE GENOMIC DNA]</scope>
    <source>
        <strain evidence="7 8">Ho45</strain>
    </source>
</reference>
<name>A0A2U8E2T6_9BACT</name>
<organism evidence="7 8">
    <name type="scientific">Ereboglobus luteus</name>
    <dbReference type="NCBI Taxonomy" id="1796921"/>
    <lineage>
        <taxon>Bacteria</taxon>
        <taxon>Pseudomonadati</taxon>
        <taxon>Verrucomicrobiota</taxon>
        <taxon>Opitutia</taxon>
        <taxon>Opitutales</taxon>
        <taxon>Opitutaceae</taxon>
        <taxon>Ereboglobus</taxon>
    </lineage>
</organism>
<dbReference type="NCBIfam" id="TIGR00126">
    <property type="entry name" value="deoC"/>
    <property type="match status" value="1"/>
</dbReference>
<dbReference type="CDD" id="cd00959">
    <property type="entry name" value="DeoC"/>
    <property type="match status" value="1"/>
</dbReference>
<dbReference type="InterPro" id="IPR011343">
    <property type="entry name" value="DeoC"/>
</dbReference>
<dbReference type="GO" id="GO:0005737">
    <property type="term" value="C:cytoplasm"/>
    <property type="evidence" value="ECO:0007669"/>
    <property type="project" value="UniProtKB-SubCell"/>
</dbReference>
<dbReference type="EMBL" id="CP023004">
    <property type="protein sequence ID" value="AWI08842.1"/>
    <property type="molecule type" value="Genomic_DNA"/>
</dbReference>
<dbReference type="AlphaFoldDB" id="A0A2U8E2T6"/>
<evidence type="ECO:0000256" key="3">
    <source>
        <dbReference type="ARBA" id="ARBA00023239"/>
    </source>
</evidence>
<keyword evidence="3 6" id="KW-0456">Lyase</keyword>
<dbReference type="InterPro" id="IPR002915">
    <property type="entry name" value="DeoC/FbaB/LacD_aldolase"/>
</dbReference>
<dbReference type="InterPro" id="IPR013785">
    <property type="entry name" value="Aldolase_TIM"/>
</dbReference>
<evidence type="ECO:0000256" key="2">
    <source>
        <dbReference type="ARBA" id="ARBA00022490"/>
    </source>
</evidence>
<dbReference type="InterPro" id="IPR028581">
    <property type="entry name" value="DeoC_typeI"/>
</dbReference>
<dbReference type="PANTHER" id="PTHR10889">
    <property type="entry name" value="DEOXYRIBOSE-PHOSPHATE ALDOLASE"/>
    <property type="match status" value="1"/>
</dbReference>
<evidence type="ECO:0000313" key="8">
    <source>
        <dbReference type="Proteomes" id="UP000244896"/>
    </source>
</evidence>
<evidence type="ECO:0000256" key="4">
    <source>
        <dbReference type="ARBA" id="ARBA00023270"/>
    </source>
</evidence>
<feature type="active site" description="Proton donor/acceptor" evidence="6">
    <location>
        <position position="228"/>
    </location>
</feature>
<dbReference type="PIRSF" id="PIRSF001357">
    <property type="entry name" value="DeoC"/>
    <property type="match status" value="1"/>
</dbReference>
<feature type="active site" description="Proton donor/acceptor" evidence="6">
    <location>
        <position position="131"/>
    </location>
</feature>
<keyword evidence="4 6" id="KW-0704">Schiff base</keyword>
<protein>
    <recommendedName>
        <fullName evidence="6">Deoxyribose-phosphate aldolase</fullName>
        <shortName evidence="6">DERA</shortName>
        <ecNumber evidence="6">4.1.2.4</ecNumber>
    </recommendedName>
    <alternativeName>
        <fullName evidence="6">2-deoxy-D-ribose 5-phosphate aldolase</fullName>
    </alternativeName>
    <alternativeName>
        <fullName evidence="6">Phosphodeoxyriboaldolase</fullName>
        <shortName evidence="6">Deoxyriboaldolase</shortName>
    </alternativeName>
</protein>
<dbReference type="GO" id="GO:0004139">
    <property type="term" value="F:deoxyribose-phosphate aldolase activity"/>
    <property type="evidence" value="ECO:0007669"/>
    <property type="project" value="UniProtKB-UniRule"/>
</dbReference>
<accession>A0A2U8E2T6</accession>
<evidence type="ECO:0000313" key="7">
    <source>
        <dbReference type="EMBL" id="AWI08842.1"/>
    </source>
</evidence>
<dbReference type="Proteomes" id="UP000244896">
    <property type="component" value="Chromosome"/>
</dbReference>
<dbReference type="GO" id="GO:0016052">
    <property type="term" value="P:carbohydrate catabolic process"/>
    <property type="evidence" value="ECO:0007669"/>
    <property type="project" value="TreeGrafter"/>
</dbReference>
<evidence type="ECO:0000256" key="5">
    <source>
        <dbReference type="ARBA" id="ARBA00048791"/>
    </source>
</evidence>
<dbReference type="EC" id="4.1.2.4" evidence="6"/>
<dbReference type="GO" id="GO:0009264">
    <property type="term" value="P:deoxyribonucleotide catabolic process"/>
    <property type="evidence" value="ECO:0007669"/>
    <property type="project" value="UniProtKB-UniRule"/>
</dbReference>
<dbReference type="KEGG" id="elut:CKA38_05875"/>
<keyword evidence="2 6" id="KW-0963">Cytoplasm</keyword>
<dbReference type="OrthoDB" id="9778711at2"/>
<comment type="similarity">
    <text evidence="1 6">Belongs to the DeoC/FbaB aldolase family. DeoC type 1 subfamily.</text>
</comment>
<comment type="function">
    <text evidence="6">Catalyzes a reversible aldol reaction between acetaldehyde and D-glyceraldehyde 3-phosphate to generate 2-deoxy-D-ribose 5-phosphate.</text>
</comment>
<evidence type="ECO:0000256" key="6">
    <source>
        <dbReference type="HAMAP-Rule" id="MF_00114"/>
    </source>
</evidence>
<dbReference type="Pfam" id="PF01791">
    <property type="entry name" value="DeoC"/>
    <property type="match status" value="1"/>
</dbReference>
<keyword evidence="8" id="KW-1185">Reference proteome</keyword>
<comment type="catalytic activity">
    <reaction evidence="5 6">
        <text>2-deoxy-D-ribose 5-phosphate = D-glyceraldehyde 3-phosphate + acetaldehyde</text>
        <dbReference type="Rhea" id="RHEA:12821"/>
        <dbReference type="ChEBI" id="CHEBI:15343"/>
        <dbReference type="ChEBI" id="CHEBI:59776"/>
        <dbReference type="ChEBI" id="CHEBI:62877"/>
        <dbReference type="EC" id="4.1.2.4"/>
    </reaction>
</comment>
<proteinExistence type="inferred from homology"/>
<comment type="subcellular location">
    <subcellularLocation>
        <location evidence="6">Cytoplasm</location>
    </subcellularLocation>
</comment>
<evidence type="ECO:0000256" key="1">
    <source>
        <dbReference type="ARBA" id="ARBA00010936"/>
    </source>
</evidence>
<dbReference type="Gene3D" id="3.20.20.70">
    <property type="entry name" value="Aldolase class I"/>
    <property type="match status" value="1"/>
</dbReference>
<sequence>MCSVGGRGACVKLELRLMGKKVQSGAIQQTNPLFPFPMSLTPAEFAATLDSTNLRLDATEADIEALCREAVEGGFACVMIYPTSVPLAARVLAGSKMRIGTVVGFPSGRFTTAAKEAEINAMARAGAHEVDIVMDYAALRAGRGPDVLAELVELTRVAHGNGQLIKVITENCFLTETQMLEALKMCEDAGADFIKTSTGFGSAGAKREQIELWAKNRRDLNGWRIKLKAAGGIKTLTDALALIEAGASRLGTSNAGALLTEFKGGAAAKAPGAY</sequence>
<dbReference type="UniPathway" id="UPA00002">
    <property type="reaction ID" value="UER00468"/>
</dbReference>
<dbReference type="GO" id="GO:0006018">
    <property type="term" value="P:2-deoxyribose 1-phosphate catabolic process"/>
    <property type="evidence" value="ECO:0007669"/>
    <property type="project" value="UniProtKB-UniRule"/>
</dbReference>
<gene>
    <name evidence="6 7" type="primary">deoC</name>
    <name evidence="7" type="ORF">CKA38_05875</name>
</gene>